<protein>
    <submittedName>
        <fullName evidence="1">Uncharacterized protein</fullName>
    </submittedName>
</protein>
<evidence type="ECO:0000313" key="1">
    <source>
        <dbReference type="EMBL" id="QQP10859.1"/>
    </source>
</evidence>
<name>A0ABX7AMC0_9BACI</name>
<organism evidence="1 2">
    <name type="scientific">Lysinibacillus agricola</name>
    <dbReference type="NCBI Taxonomy" id="2590012"/>
    <lineage>
        <taxon>Bacteria</taxon>
        <taxon>Bacillati</taxon>
        <taxon>Bacillota</taxon>
        <taxon>Bacilli</taxon>
        <taxon>Bacillales</taxon>
        <taxon>Bacillaceae</taxon>
        <taxon>Lysinibacillus</taxon>
    </lineage>
</organism>
<keyword evidence="2" id="KW-1185">Reference proteome</keyword>
<proteinExistence type="predicted"/>
<dbReference type="EMBL" id="CP067341">
    <property type="protein sequence ID" value="QQP10859.1"/>
    <property type="molecule type" value="Genomic_DNA"/>
</dbReference>
<evidence type="ECO:0000313" key="2">
    <source>
        <dbReference type="Proteomes" id="UP000596049"/>
    </source>
</evidence>
<sequence length="124" mass="14216">MKEINVSNPEITINGLEFLQDHDLYEIQFSNFVGSFSSVMNYLYKMAVVVEKEFNDTHGYEIIGEYASVGSLRKNGLKVPNEAVAIDQVVRMNVFNYDEAYVIEVDELKGIVSEMYHLIESYTN</sequence>
<accession>A0ABX7AMC0</accession>
<gene>
    <name evidence="1" type="ORF">FJQ98_16565</name>
</gene>
<dbReference type="Proteomes" id="UP000596049">
    <property type="component" value="Chromosome"/>
</dbReference>
<dbReference type="RefSeq" id="WP_053595680.1">
    <property type="nucleotide sequence ID" value="NZ_CP067341.1"/>
</dbReference>
<reference evidence="1 2" key="1">
    <citation type="submission" date="2020-01" db="EMBL/GenBank/DDBJ databases">
        <authorList>
            <person name="Liu G."/>
            <person name="Liu B."/>
        </authorList>
    </citation>
    <scope>NUCLEOTIDE SEQUENCE [LARGE SCALE GENOMIC DNA]</scope>
    <source>
        <strain evidence="1 2">FJAT-51161</strain>
    </source>
</reference>